<keyword evidence="5 13" id="KW-0812">Transmembrane</keyword>
<accession>A0AAE1UE53</accession>
<dbReference type="Gene3D" id="3.40.190.10">
    <property type="entry name" value="Periplasmic binding protein-like II"/>
    <property type="match status" value="1"/>
</dbReference>
<feature type="transmembrane region" description="Helical" evidence="13">
    <location>
        <begin position="88"/>
        <end position="110"/>
    </location>
</feature>
<comment type="similarity">
    <text evidence="2">Belongs to the glutamate-gated ion channel (TC 1.A.10.1) family.</text>
</comment>
<feature type="domain" description="Ionotropic glutamate receptor L-glutamate and glycine-binding" evidence="15">
    <location>
        <begin position="1"/>
        <end position="77"/>
    </location>
</feature>
<keyword evidence="3" id="KW-0813">Transport</keyword>
<comment type="caution">
    <text evidence="16">The sequence shown here is derived from an EMBL/GenBank/DDBJ whole genome shotgun (WGS) entry which is preliminary data.</text>
</comment>
<evidence type="ECO:0000256" key="5">
    <source>
        <dbReference type="ARBA" id="ARBA00022692"/>
    </source>
</evidence>
<evidence type="ECO:0000256" key="9">
    <source>
        <dbReference type="ARBA" id="ARBA00023170"/>
    </source>
</evidence>
<dbReference type="Gene3D" id="1.10.287.70">
    <property type="match status" value="1"/>
</dbReference>
<evidence type="ECO:0000256" key="8">
    <source>
        <dbReference type="ARBA" id="ARBA00023136"/>
    </source>
</evidence>
<evidence type="ECO:0000256" key="3">
    <source>
        <dbReference type="ARBA" id="ARBA00022448"/>
    </source>
</evidence>
<evidence type="ECO:0000256" key="4">
    <source>
        <dbReference type="ARBA" id="ARBA00022475"/>
    </source>
</evidence>
<evidence type="ECO:0000256" key="13">
    <source>
        <dbReference type="SAM" id="Phobius"/>
    </source>
</evidence>
<dbReference type="InterPro" id="IPR052192">
    <property type="entry name" value="Insect_Ionotropic_Sensory_Rcpt"/>
</dbReference>
<feature type="domain" description="Ionotropic glutamate receptor C-terminal" evidence="14">
    <location>
        <begin position="99"/>
        <end position="354"/>
    </location>
</feature>
<dbReference type="InterPro" id="IPR019594">
    <property type="entry name" value="Glu/Gly-bd"/>
</dbReference>
<dbReference type="GO" id="GO:0005886">
    <property type="term" value="C:plasma membrane"/>
    <property type="evidence" value="ECO:0007669"/>
    <property type="project" value="UniProtKB-SubCell"/>
</dbReference>
<dbReference type="Proteomes" id="UP001292094">
    <property type="component" value="Unassembled WGS sequence"/>
</dbReference>
<evidence type="ECO:0000256" key="7">
    <source>
        <dbReference type="ARBA" id="ARBA00023065"/>
    </source>
</evidence>
<dbReference type="EMBL" id="JAWZYT010000625">
    <property type="protein sequence ID" value="KAK4321033.1"/>
    <property type="molecule type" value="Genomic_DNA"/>
</dbReference>
<evidence type="ECO:0000313" key="17">
    <source>
        <dbReference type="Proteomes" id="UP001292094"/>
    </source>
</evidence>
<dbReference type="AlphaFoldDB" id="A0AAE1UE53"/>
<keyword evidence="4" id="KW-1003">Cell membrane</keyword>
<dbReference type="GO" id="GO:0050906">
    <property type="term" value="P:detection of stimulus involved in sensory perception"/>
    <property type="evidence" value="ECO:0007669"/>
    <property type="project" value="UniProtKB-ARBA"/>
</dbReference>
<evidence type="ECO:0000256" key="6">
    <source>
        <dbReference type="ARBA" id="ARBA00022989"/>
    </source>
</evidence>
<keyword evidence="8 13" id="KW-0472">Membrane</keyword>
<comment type="subcellular location">
    <subcellularLocation>
        <location evidence="1">Cell membrane</location>
        <topology evidence="1">Multi-pass membrane protein</topology>
    </subcellularLocation>
</comment>
<dbReference type="InterPro" id="IPR001320">
    <property type="entry name" value="Iontro_rcpt_C"/>
</dbReference>
<evidence type="ECO:0000256" key="2">
    <source>
        <dbReference type="ARBA" id="ARBA00008685"/>
    </source>
</evidence>
<keyword evidence="10" id="KW-0325">Glycoprotein</keyword>
<evidence type="ECO:0000256" key="1">
    <source>
        <dbReference type="ARBA" id="ARBA00004651"/>
    </source>
</evidence>
<protein>
    <submittedName>
        <fullName evidence="16">Uncharacterized protein</fullName>
    </submittedName>
</protein>
<dbReference type="GO" id="GO:0015276">
    <property type="term" value="F:ligand-gated monoatomic ion channel activity"/>
    <property type="evidence" value="ECO:0007669"/>
    <property type="project" value="InterPro"/>
</dbReference>
<keyword evidence="17" id="KW-1185">Reference proteome</keyword>
<feature type="transmembrane region" description="Helical" evidence="13">
    <location>
        <begin position="346"/>
        <end position="366"/>
    </location>
</feature>
<keyword evidence="6 13" id="KW-1133">Transmembrane helix</keyword>
<keyword evidence="12" id="KW-0407">Ion channel</keyword>
<dbReference type="Pfam" id="PF00060">
    <property type="entry name" value="Lig_chan"/>
    <property type="match status" value="1"/>
</dbReference>
<keyword evidence="11" id="KW-1071">Ligand-gated ion channel</keyword>
<feature type="transmembrane region" description="Helical" evidence="13">
    <location>
        <begin position="161"/>
        <end position="182"/>
    </location>
</feature>
<evidence type="ECO:0000259" key="15">
    <source>
        <dbReference type="Pfam" id="PF10613"/>
    </source>
</evidence>
<evidence type="ECO:0000256" key="11">
    <source>
        <dbReference type="ARBA" id="ARBA00023286"/>
    </source>
</evidence>
<dbReference type="SUPFAM" id="SSF53850">
    <property type="entry name" value="Periplasmic binding protein-like II"/>
    <property type="match status" value="1"/>
</dbReference>
<name>A0AAE1UE53_9EUCA</name>
<organism evidence="16 17">
    <name type="scientific">Petrolisthes manimaculis</name>
    <dbReference type="NCBI Taxonomy" id="1843537"/>
    <lineage>
        <taxon>Eukaryota</taxon>
        <taxon>Metazoa</taxon>
        <taxon>Ecdysozoa</taxon>
        <taxon>Arthropoda</taxon>
        <taxon>Crustacea</taxon>
        <taxon>Multicrustacea</taxon>
        <taxon>Malacostraca</taxon>
        <taxon>Eumalacostraca</taxon>
        <taxon>Eucarida</taxon>
        <taxon>Decapoda</taxon>
        <taxon>Pleocyemata</taxon>
        <taxon>Anomura</taxon>
        <taxon>Galatheoidea</taxon>
        <taxon>Porcellanidae</taxon>
        <taxon>Petrolisthes</taxon>
    </lineage>
</organism>
<gene>
    <name evidence="16" type="ORF">Pmani_008141</name>
</gene>
<keyword evidence="9" id="KW-0675">Receptor</keyword>
<evidence type="ECO:0000256" key="10">
    <source>
        <dbReference type="ARBA" id="ARBA00023180"/>
    </source>
</evidence>
<keyword evidence="7" id="KW-0406">Ion transport</keyword>
<proteinExistence type="inferred from homology"/>
<dbReference type="Pfam" id="PF10613">
    <property type="entry name" value="Lig_chan-Glu_bd"/>
    <property type="match status" value="1"/>
</dbReference>
<reference evidence="16" key="1">
    <citation type="submission" date="2023-11" db="EMBL/GenBank/DDBJ databases">
        <title>Genome assemblies of two species of porcelain crab, Petrolisthes cinctipes and Petrolisthes manimaculis (Anomura: Porcellanidae).</title>
        <authorList>
            <person name="Angst P."/>
        </authorList>
    </citation>
    <scope>NUCLEOTIDE SEQUENCE</scope>
    <source>
        <strain evidence="16">PB745_02</strain>
        <tissue evidence="16">Gill</tissue>
    </source>
</reference>
<evidence type="ECO:0000313" key="16">
    <source>
        <dbReference type="EMBL" id="KAK4321033.1"/>
    </source>
</evidence>
<sequence length="374" mass="42656">MMDEIAGRLNLTYTVQSEPPDGQWAELVNGSWTGMAGQLVRREKDIVINTFALLYDRLSVMDFSVTFSTDSYSAVLRLPPPPPRWLAVFYPFSGASWAALGGTLLLLAVFSHLLLIKHNSPVYNHKLDVFSTAIWVGRVLVKQSVPLVPSAPGIRPFLMSWWLMALVLATSYVTNIIAYITVPDQPRKIRTLEELASSRHPLHMSDYGSFIPGYMATSNDPVYQHLANKLSFHSEYDEIMVEVIHSQGAIIEGTAYMDFVIRDWPVKDLYYVEENLYPYYMSWAFQKGTSWIFVFNRYLRQMTESGLVERWRKEVVARLDKSNKSSQNSSSQHRLKPLTLVDLQTSFYILGLGMLAGLLIILIEIFTNVQHNDK</sequence>
<evidence type="ECO:0000256" key="12">
    <source>
        <dbReference type="ARBA" id="ARBA00023303"/>
    </source>
</evidence>
<dbReference type="PANTHER" id="PTHR42643">
    <property type="entry name" value="IONOTROPIC RECEPTOR 20A-RELATED"/>
    <property type="match status" value="1"/>
</dbReference>
<evidence type="ECO:0000259" key="14">
    <source>
        <dbReference type="Pfam" id="PF00060"/>
    </source>
</evidence>
<dbReference type="PANTHER" id="PTHR42643:SF24">
    <property type="entry name" value="IONOTROPIC RECEPTOR 60A"/>
    <property type="match status" value="1"/>
</dbReference>